<name>A0A1R4H0F8_9GAMM</name>
<dbReference type="AlphaFoldDB" id="A0A1R4H0F8"/>
<dbReference type="RefSeq" id="WP_087142089.1">
    <property type="nucleotide sequence ID" value="NZ_FUKI01000007.1"/>
</dbReference>
<keyword evidence="2" id="KW-1185">Reference proteome</keyword>
<gene>
    <name evidence="1" type="ORF">CRENPOLYSF1_1040003</name>
</gene>
<accession>A0A1R4H0F8</accession>
<organism evidence="1 2">
    <name type="scientific">Crenothrix polyspora</name>
    <dbReference type="NCBI Taxonomy" id="360316"/>
    <lineage>
        <taxon>Bacteria</taxon>
        <taxon>Pseudomonadati</taxon>
        <taxon>Pseudomonadota</taxon>
        <taxon>Gammaproteobacteria</taxon>
        <taxon>Methylococcales</taxon>
        <taxon>Crenotrichaceae</taxon>
        <taxon>Crenothrix</taxon>
    </lineage>
</organism>
<evidence type="ECO:0000313" key="2">
    <source>
        <dbReference type="Proteomes" id="UP000195667"/>
    </source>
</evidence>
<dbReference type="Gene3D" id="3.30.160.250">
    <property type="match status" value="1"/>
</dbReference>
<protein>
    <recommendedName>
        <fullName evidence="3">HicB-like antitoxin of toxin-antitoxin system domain-containing protein</fullName>
    </recommendedName>
</protein>
<reference evidence="2" key="1">
    <citation type="submission" date="2017-02" db="EMBL/GenBank/DDBJ databases">
        <authorList>
            <person name="Daims H."/>
        </authorList>
    </citation>
    <scope>NUCLEOTIDE SEQUENCE [LARGE SCALE GENOMIC DNA]</scope>
</reference>
<evidence type="ECO:0008006" key="3">
    <source>
        <dbReference type="Google" id="ProtNLM"/>
    </source>
</evidence>
<sequence length="79" mass="8864">MKESDRYIKIVEWSDEDGCFVGSCPGIIDTCCHGDDEIQVYTELCQIVNEWIETIKNDGKPLPSPTMSRNLASKLLNVA</sequence>
<dbReference type="Proteomes" id="UP000195667">
    <property type="component" value="Unassembled WGS sequence"/>
</dbReference>
<evidence type="ECO:0000313" key="1">
    <source>
        <dbReference type="EMBL" id="SJM89329.1"/>
    </source>
</evidence>
<dbReference type="SUPFAM" id="SSF143100">
    <property type="entry name" value="TTHA1013/TTHA0281-like"/>
    <property type="match status" value="1"/>
</dbReference>
<proteinExistence type="predicted"/>
<dbReference type="OrthoDB" id="9797194at2"/>
<dbReference type="InterPro" id="IPR035069">
    <property type="entry name" value="TTHA1013/TTHA0281-like"/>
</dbReference>
<dbReference type="EMBL" id="FUKI01000007">
    <property type="protein sequence ID" value="SJM89329.1"/>
    <property type="molecule type" value="Genomic_DNA"/>
</dbReference>